<organism evidence="1 2">
    <name type="scientific">Subdoligranulum variabile</name>
    <dbReference type="NCBI Taxonomy" id="214851"/>
    <lineage>
        <taxon>Bacteria</taxon>
        <taxon>Bacillati</taxon>
        <taxon>Bacillota</taxon>
        <taxon>Clostridia</taxon>
        <taxon>Eubacteriales</taxon>
        <taxon>Oscillospiraceae</taxon>
        <taxon>Subdoligranulum</taxon>
    </lineage>
</organism>
<dbReference type="Proteomes" id="UP000782880">
    <property type="component" value="Unassembled WGS sequence"/>
</dbReference>
<evidence type="ECO:0000313" key="2">
    <source>
        <dbReference type="Proteomes" id="UP000782880"/>
    </source>
</evidence>
<sequence length="77" mass="8585">YYGNGCLGLLSTGPTLDSTMLYKARAPFPGRCWKATMPDGGSGLFLLRFNMDGSATRLAKATWKFFFFFLSKHAKIH</sequence>
<reference evidence="1" key="2">
    <citation type="submission" date="2021-09" db="EMBL/GenBank/DDBJ databases">
        <authorList>
            <person name="Gilroy R."/>
        </authorList>
    </citation>
    <scope>NUCLEOTIDE SEQUENCE</scope>
    <source>
        <strain evidence="1">ChiBcec21-2208</strain>
    </source>
</reference>
<accession>A0A921IIY3</accession>
<feature type="non-terminal residue" evidence="1">
    <location>
        <position position="1"/>
    </location>
</feature>
<gene>
    <name evidence="1" type="ORF">K8V20_06205</name>
</gene>
<protein>
    <submittedName>
        <fullName evidence="1">Uncharacterized protein</fullName>
    </submittedName>
</protein>
<dbReference type="EMBL" id="DYVE01000163">
    <property type="protein sequence ID" value="HJG28220.1"/>
    <property type="molecule type" value="Genomic_DNA"/>
</dbReference>
<proteinExistence type="predicted"/>
<evidence type="ECO:0000313" key="1">
    <source>
        <dbReference type="EMBL" id="HJG28220.1"/>
    </source>
</evidence>
<name>A0A921IIY3_9FIRM</name>
<reference evidence="1" key="1">
    <citation type="journal article" date="2021" name="PeerJ">
        <title>Extensive microbial diversity within the chicken gut microbiome revealed by metagenomics and culture.</title>
        <authorList>
            <person name="Gilroy R."/>
            <person name="Ravi A."/>
            <person name="Getino M."/>
            <person name="Pursley I."/>
            <person name="Horton D.L."/>
            <person name="Alikhan N.F."/>
            <person name="Baker D."/>
            <person name="Gharbi K."/>
            <person name="Hall N."/>
            <person name="Watson M."/>
            <person name="Adriaenssens E.M."/>
            <person name="Foster-Nyarko E."/>
            <person name="Jarju S."/>
            <person name="Secka A."/>
            <person name="Antonio M."/>
            <person name="Oren A."/>
            <person name="Chaudhuri R.R."/>
            <person name="La Ragione R."/>
            <person name="Hildebrand F."/>
            <person name="Pallen M.J."/>
        </authorList>
    </citation>
    <scope>NUCLEOTIDE SEQUENCE</scope>
    <source>
        <strain evidence="1">ChiBcec21-2208</strain>
    </source>
</reference>
<comment type="caution">
    <text evidence="1">The sequence shown here is derived from an EMBL/GenBank/DDBJ whole genome shotgun (WGS) entry which is preliminary data.</text>
</comment>
<dbReference type="AlphaFoldDB" id="A0A921IIY3"/>